<dbReference type="InterPro" id="IPR038051">
    <property type="entry name" value="XRCC4-like_N_sf"/>
</dbReference>
<organism evidence="6 7">
    <name type="scientific">Drosophila hydei</name>
    <name type="common">Fruit fly</name>
    <dbReference type="NCBI Taxonomy" id="7224"/>
    <lineage>
        <taxon>Eukaryota</taxon>
        <taxon>Metazoa</taxon>
        <taxon>Ecdysozoa</taxon>
        <taxon>Arthropoda</taxon>
        <taxon>Hexapoda</taxon>
        <taxon>Insecta</taxon>
        <taxon>Pterygota</taxon>
        <taxon>Neoptera</taxon>
        <taxon>Endopterygota</taxon>
        <taxon>Diptera</taxon>
        <taxon>Brachycera</taxon>
        <taxon>Muscomorpha</taxon>
        <taxon>Ephydroidea</taxon>
        <taxon>Drosophilidae</taxon>
        <taxon>Drosophila</taxon>
    </lineage>
</organism>
<keyword evidence="4" id="KW-0539">Nucleus</keyword>
<gene>
    <name evidence="7" type="primary">LOC111597304</name>
</gene>
<dbReference type="OrthoDB" id="2155935at2759"/>
<evidence type="ECO:0000256" key="4">
    <source>
        <dbReference type="ARBA" id="ARBA00023242"/>
    </source>
</evidence>
<reference evidence="7" key="1">
    <citation type="submission" date="2025-08" db="UniProtKB">
        <authorList>
            <consortium name="RefSeq"/>
        </authorList>
    </citation>
    <scope>IDENTIFICATION</scope>
    <source>
        <strain evidence="7">15085-1641.00</strain>
        <tissue evidence="7">Whole body</tissue>
    </source>
</reference>
<dbReference type="Gene3D" id="1.10.287.450">
    <property type="entry name" value="Helix hairpin bin"/>
    <property type="match status" value="1"/>
</dbReference>
<accession>A0A6J1LUX6</accession>
<name>A0A6J1LUX6_DROHY</name>
<evidence type="ECO:0000313" key="6">
    <source>
        <dbReference type="Proteomes" id="UP000504633"/>
    </source>
</evidence>
<dbReference type="GeneID" id="111597304"/>
<proteinExistence type="inferred from homology"/>
<dbReference type="Proteomes" id="UP000504633">
    <property type="component" value="Unplaced"/>
</dbReference>
<dbReference type="OMA" id="KWEWHLK"/>
<evidence type="ECO:0000256" key="2">
    <source>
        <dbReference type="ARBA" id="ARBA00022763"/>
    </source>
</evidence>
<comment type="similarity">
    <text evidence="5">Belongs to the XRCC4-XLF family. XLF subfamily.</text>
</comment>
<evidence type="ECO:0000256" key="1">
    <source>
        <dbReference type="ARBA" id="ARBA00004123"/>
    </source>
</evidence>
<comment type="subcellular location">
    <subcellularLocation>
        <location evidence="1">Nucleus</location>
    </subcellularLocation>
</comment>
<dbReference type="RefSeq" id="XP_023167696.2">
    <property type="nucleotide sequence ID" value="XM_023311928.2"/>
</dbReference>
<dbReference type="KEGG" id="dhe:111597304"/>
<protein>
    <submittedName>
        <fullName evidence="7">Uncharacterized protein LOC111597304</fullName>
    </submittedName>
</protein>
<dbReference type="Gene3D" id="2.170.210.10">
    <property type="entry name" value="DNA double-strand break repair and VJ recombination XRCC4, N-terminal"/>
    <property type="match status" value="1"/>
</dbReference>
<keyword evidence="2" id="KW-0227">DNA damage</keyword>
<keyword evidence="3" id="KW-0234">DNA repair</keyword>
<dbReference type="AlphaFoldDB" id="A0A6J1LUX6"/>
<dbReference type="InterPro" id="IPR052287">
    <property type="entry name" value="NHEJ_factor"/>
</dbReference>
<sequence>MQLNIIELSDVHLKSCLISADEDTVLQFYCHDQRKELSYTENLPVSEFLQRIKQLNKRVEFPAKAVRAALSSAQPTVATLRTDSQKGTELEQELNQEEQLEQHTVLSLKYRIEGTPAPLKWEWHLTSTNSAILIFYRQMLRNALHIASCLSKNQQYLLDVVKKKDIEVQQYRLDGARHWRTTVATEPFDVEAFHAQNKQLMSAVAAYEPLDKTLDDEPAATSTVKSESVGSSSYAAAKCLSPRNRKRKAMETSKQHLERKVLQRRRVPQLQYKSSESQESELDATFGQIQADPVQIEVESTMAAIKQEPSPVMEAPKTELDEIMQLINRTAEETNKILKEHQVTSKR</sequence>
<keyword evidence="6" id="KW-1185">Reference proteome</keyword>
<evidence type="ECO:0000256" key="5">
    <source>
        <dbReference type="ARBA" id="ARBA00025747"/>
    </source>
</evidence>
<evidence type="ECO:0000313" key="7">
    <source>
        <dbReference type="RefSeq" id="XP_023167696.2"/>
    </source>
</evidence>
<evidence type="ECO:0000256" key="3">
    <source>
        <dbReference type="ARBA" id="ARBA00023204"/>
    </source>
</evidence>
<dbReference type="GO" id="GO:0032807">
    <property type="term" value="C:DNA ligase IV complex"/>
    <property type="evidence" value="ECO:0007669"/>
    <property type="project" value="TreeGrafter"/>
</dbReference>
<dbReference type="GO" id="GO:0006303">
    <property type="term" value="P:double-strand break repair via nonhomologous end joining"/>
    <property type="evidence" value="ECO:0007669"/>
    <property type="project" value="TreeGrafter"/>
</dbReference>
<dbReference type="GO" id="GO:0045027">
    <property type="term" value="F:DNA end binding"/>
    <property type="evidence" value="ECO:0007669"/>
    <property type="project" value="TreeGrafter"/>
</dbReference>
<dbReference type="PANTHER" id="PTHR32235:SF1">
    <property type="entry name" value="NON-HOMOLOGOUS END-JOINING FACTOR 1"/>
    <property type="match status" value="1"/>
</dbReference>
<dbReference type="PANTHER" id="PTHR32235">
    <property type="entry name" value="NON-HOMOLOGOUS END-JOINING FACTOR 1"/>
    <property type="match status" value="1"/>
</dbReference>